<reference evidence="8 9" key="1">
    <citation type="submission" date="2023-09" db="EMBL/GenBank/DDBJ databases">
        <authorList>
            <person name="Rey-Velasco X."/>
        </authorList>
    </citation>
    <scope>NUCLEOTIDE SEQUENCE [LARGE SCALE GENOMIC DNA]</scope>
    <source>
        <strain evidence="8 9">F158</strain>
    </source>
</reference>
<evidence type="ECO:0000256" key="3">
    <source>
        <dbReference type="ARBA" id="ARBA00022729"/>
    </source>
</evidence>
<protein>
    <recommendedName>
        <fullName evidence="7">Flagellar L-ring protein</fullName>
    </recommendedName>
    <alternativeName>
        <fullName evidence="7">Basal body L-ring protein</fullName>
    </alternativeName>
</protein>
<dbReference type="PROSITE" id="PS51257">
    <property type="entry name" value="PROKAR_LIPOPROTEIN"/>
    <property type="match status" value="1"/>
</dbReference>
<dbReference type="InterPro" id="IPR000527">
    <property type="entry name" value="Flag_Lring"/>
</dbReference>
<evidence type="ECO:0000313" key="8">
    <source>
        <dbReference type="EMBL" id="MDT0681686.1"/>
    </source>
</evidence>
<evidence type="ECO:0000256" key="1">
    <source>
        <dbReference type="ARBA" id="ARBA00002591"/>
    </source>
</evidence>
<dbReference type="PANTHER" id="PTHR34933">
    <property type="entry name" value="FLAGELLAR L-RING PROTEIN"/>
    <property type="match status" value="1"/>
</dbReference>
<keyword evidence="3 7" id="KW-0732">Signal</keyword>
<gene>
    <name evidence="7 8" type="primary">flgH</name>
    <name evidence="8" type="ORF">RM543_03235</name>
</gene>
<keyword evidence="8" id="KW-0969">Cilium</keyword>
<dbReference type="HAMAP" id="MF_00415">
    <property type="entry name" value="FlgH"/>
    <property type="match status" value="1"/>
</dbReference>
<dbReference type="Pfam" id="PF02107">
    <property type="entry name" value="FlgH"/>
    <property type="match status" value="1"/>
</dbReference>
<comment type="caution">
    <text evidence="8">The sequence shown here is derived from an EMBL/GenBank/DDBJ whole genome shotgun (WGS) entry which is preliminary data.</text>
</comment>
<sequence>MRAFAVILLCLAAAGCNRVGHIGRAPDFTSNSGNYEHHAMVAAPLATPLEPEGPVDRASLWSRDRQSLLGDRRAGAQGDILTVVVEIDEKAEISNSTERSRSGREDLAIPSLVGIPQRVDPRLPLGASLADAVDASSSSSSAGDGSVRRNEKLTLRVAATVTEVLPNGALRVQGSQEVRVNFEIRELIVSGYVRPEDISRQNEITYDKIASARISYGGRGQITDVQQPRIGQQIADIILPF</sequence>
<organism evidence="8 9">
    <name type="scientific">Tropicimonas omnivorans</name>
    <dbReference type="NCBI Taxonomy" id="3075590"/>
    <lineage>
        <taxon>Bacteria</taxon>
        <taxon>Pseudomonadati</taxon>
        <taxon>Pseudomonadota</taxon>
        <taxon>Alphaproteobacteria</taxon>
        <taxon>Rhodobacterales</taxon>
        <taxon>Roseobacteraceae</taxon>
        <taxon>Tropicimonas</taxon>
    </lineage>
</organism>
<dbReference type="EMBL" id="JAVRHL010000001">
    <property type="protein sequence ID" value="MDT0681686.1"/>
    <property type="molecule type" value="Genomic_DNA"/>
</dbReference>
<keyword evidence="8" id="KW-0966">Cell projection</keyword>
<dbReference type="NCBIfam" id="NF001305">
    <property type="entry name" value="PRK00249.1-5"/>
    <property type="match status" value="1"/>
</dbReference>
<comment type="similarity">
    <text evidence="2 7">Belongs to the FlgH family.</text>
</comment>
<evidence type="ECO:0000256" key="4">
    <source>
        <dbReference type="ARBA" id="ARBA00023136"/>
    </source>
</evidence>
<proteinExistence type="inferred from homology"/>
<keyword evidence="7" id="KW-0449">Lipoprotein</keyword>
<accession>A0ABU3DD93</accession>
<keyword evidence="9" id="KW-1185">Reference proteome</keyword>
<keyword evidence="5 7" id="KW-0975">Bacterial flagellum</keyword>
<keyword evidence="4 7" id="KW-0472">Membrane</keyword>
<dbReference type="PRINTS" id="PR01008">
    <property type="entry name" value="FLGLRINGFLGH"/>
</dbReference>
<keyword evidence="8" id="KW-0282">Flagellum</keyword>
<comment type="subunit">
    <text evidence="7">The basal body constitutes a major portion of the flagellar organelle and consists of four rings (L,P,S, and M) mounted on a central rod.</text>
</comment>
<evidence type="ECO:0000256" key="6">
    <source>
        <dbReference type="ARBA" id="ARBA00023237"/>
    </source>
</evidence>
<comment type="subcellular location">
    <subcellularLocation>
        <location evidence="7">Cell outer membrane</location>
        <topology evidence="7">Lipid-anchor</topology>
    </subcellularLocation>
    <subcellularLocation>
        <location evidence="7">Bacterial flagellum basal body</location>
    </subcellularLocation>
</comment>
<dbReference type="RefSeq" id="WP_311689456.1">
    <property type="nucleotide sequence ID" value="NZ_JAVRHL010000001.1"/>
</dbReference>
<dbReference type="PANTHER" id="PTHR34933:SF1">
    <property type="entry name" value="FLAGELLAR L-RING PROTEIN"/>
    <property type="match status" value="1"/>
</dbReference>
<evidence type="ECO:0000256" key="7">
    <source>
        <dbReference type="HAMAP-Rule" id="MF_00415"/>
    </source>
</evidence>
<evidence type="ECO:0000256" key="5">
    <source>
        <dbReference type="ARBA" id="ARBA00023143"/>
    </source>
</evidence>
<name>A0ABU3DD93_9RHOB</name>
<evidence type="ECO:0000313" key="9">
    <source>
        <dbReference type="Proteomes" id="UP001265259"/>
    </source>
</evidence>
<evidence type="ECO:0000256" key="2">
    <source>
        <dbReference type="ARBA" id="ARBA00006929"/>
    </source>
</evidence>
<keyword evidence="6 7" id="KW-0998">Cell outer membrane</keyword>
<comment type="function">
    <text evidence="1 7">Assembles around the rod to form the L-ring and probably protects the motor/basal body from shearing forces during rotation.</text>
</comment>
<dbReference type="Proteomes" id="UP001265259">
    <property type="component" value="Unassembled WGS sequence"/>
</dbReference>